<keyword evidence="1" id="KW-0812">Transmembrane</keyword>
<feature type="transmembrane region" description="Helical" evidence="1">
    <location>
        <begin position="65"/>
        <end position="87"/>
    </location>
</feature>
<dbReference type="RefSeq" id="WP_347372126.1">
    <property type="nucleotide sequence ID" value="NZ_JBDOJC010000001.1"/>
</dbReference>
<organism evidence="2 3">
    <name type="scientific">Chromobacterium vaccinii</name>
    <dbReference type="NCBI Taxonomy" id="1108595"/>
    <lineage>
        <taxon>Bacteria</taxon>
        <taxon>Pseudomonadati</taxon>
        <taxon>Pseudomonadota</taxon>
        <taxon>Betaproteobacteria</taxon>
        <taxon>Neisseriales</taxon>
        <taxon>Chromobacteriaceae</taxon>
        <taxon>Chromobacterium</taxon>
    </lineage>
</organism>
<evidence type="ECO:0008006" key="4">
    <source>
        <dbReference type="Google" id="ProtNLM"/>
    </source>
</evidence>
<protein>
    <recommendedName>
        <fullName evidence="4">Lipoprotein</fullName>
    </recommendedName>
</protein>
<accession>A0ABV0FHT9</accession>
<keyword evidence="3" id="KW-1185">Reference proteome</keyword>
<evidence type="ECO:0000256" key="1">
    <source>
        <dbReference type="SAM" id="Phobius"/>
    </source>
</evidence>
<evidence type="ECO:0000313" key="3">
    <source>
        <dbReference type="Proteomes" id="UP001455709"/>
    </source>
</evidence>
<dbReference type="Proteomes" id="UP001455709">
    <property type="component" value="Unassembled WGS sequence"/>
</dbReference>
<keyword evidence="1" id="KW-0472">Membrane</keyword>
<gene>
    <name evidence="2" type="ORF">ABGV49_21625</name>
</gene>
<dbReference type="EMBL" id="JBDOJC010000001">
    <property type="protein sequence ID" value="MEO2219662.1"/>
    <property type="molecule type" value="Genomic_DNA"/>
</dbReference>
<keyword evidence="1" id="KW-1133">Transmembrane helix</keyword>
<feature type="transmembrane region" description="Helical" evidence="1">
    <location>
        <begin position="108"/>
        <end position="126"/>
    </location>
</feature>
<sequence length="178" mass="18713">MLADVALVVCARGDTAFRFIRSKDSSMNKSLIHAIAATVAALAIAVFWSATVVSELFLSHGNIAAVKHAIACIGVPVLVVAMALTGASGAMLAKGRKGKLVENKKKRMPLIAMNGLLVMIPCALFLNLRAQAGAFDSAFYAVQAMELAVGLAQLTMMGKNFRDGLKLAGKLRARPQTA</sequence>
<proteinExistence type="predicted"/>
<reference evidence="2 3" key="1">
    <citation type="submission" date="2024-05" db="EMBL/GenBank/DDBJ databases">
        <authorList>
            <person name="De Oliveira J.P."/>
            <person name="Noriler S.A."/>
            <person name="De Oliveira A.G."/>
            <person name="Sipoli D.S."/>
        </authorList>
    </citation>
    <scope>NUCLEOTIDE SEQUENCE [LARGE SCALE GENOMIC DNA]</scope>
    <source>
        <strain evidence="2 3">LABIM189</strain>
    </source>
</reference>
<feature type="transmembrane region" description="Helical" evidence="1">
    <location>
        <begin position="31"/>
        <end position="53"/>
    </location>
</feature>
<comment type="caution">
    <text evidence="2">The sequence shown here is derived from an EMBL/GenBank/DDBJ whole genome shotgun (WGS) entry which is preliminary data.</text>
</comment>
<name>A0ABV0FHT9_9NEIS</name>
<evidence type="ECO:0000313" key="2">
    <source>
        <dbReference type="EMBL" id="MEO2219662.1"/>
    </source>
</evidence>